<sequence length="258" mass="26329">MATGLDKQQTRDGRDADQVTTTATTPDDAPATGKTAGQRRYLPDTASDAGAVDGVRGAALPRHQRSGDQPVPTGGAVASPVPPGGAVAPVPPGGAVAPVPPGGAVAAPAEQTRRLDPVRDPVLLERGSTATERDETAAADRAEVAEPVRWARTSFTATLSLIIGVTATLAALSGRLAPVAIAVGVLGLLFAAAALTAVSRRHVTGHHVALFGLVFSIAGVVFGILAINKSLPWLNGGVDQAAALRDWLNAHLPWLSRW</sequence>
<evidence type="ECO:0008006" key="5">
    <source>
        <dbReference type="Google" id="ProtNLM"/>
    </source>
</evidence>
<keyword evidence="4" id="KW-1185">Reference proteome</keyword>
<feature type="transmembrane region" description="Helical" evidence="2">
    <location>
        <begin position="210"/>
        <end position="227"/>
    </location>
</feature>
<feature type="region of interest" description="Disordered" evidence="1">
    <location>
        <begin position="1"/>
        <end position="117"/>
    </location>
</feature>
<dbReference type="AlphaFoldDB" id="A0A8J3TBE6"/>
<feature type="compositionally biased region" description="Low complexity" evidence="1">
    <location>
        <begin position="46"/>
        <end position="59"/>
    </location>
</feature>
<dbReference type="RefSeq" id="WP_168114857.1">
    <property type="nucleotide sequence ID" value="NZ_BOON01000012.1"/>
</dbReference>
<evidence type="ECO:0000256" key="1">
    <source>
        <dbReference type="SAM" id="MobiDB-lite"/>
    </source>
</evidence>
<proteinExistence type="predicted"/>
<gene>
    <name evidence="3" type="ORF">Pme01_13910</name>
</gene>
<evidence type="ECO:0000313" key="3">
    <source>
        <dbReference type="EMBL" id="GII21794.1"/>
    </source>
</evidence>
<organism evidence="3 4">
    <name type="scientific">Planosporangium mesophilum</name>
    <dbReference type="NCBI Taxonomy" id="689768"/>
    <lineage>
        <taxon>Bacteria</taxon>
        <taxon>Bacillati</taxon>
        <taxon>Actinomycetota</taxon>
        <taxon>Actinomycetes</taxon>
        <taxon>Micromonosporales</taxon>
        <taxon>Micromonosporaceae</taxon>
        <taxon>Planosporangium</taxon>
    </lineage>
</organism>
<feature type="transmembrane region" description="Helical" evidence="2">
    <location>
        <begin position="179"/>
        <end position="198"/>
    </location>
</feature>
<protein>
    <recommendedName>
        <fullName evidence="5">Thrombospondin</fullName>
    </recommendedName>
</protein>
<keyword evidence="2" id="KW-0472">Membrane</keyword>
<feature type="compositionally biased region" description="Low complexity" evidence="1">
    <location>
        <begin position="18"/>
        <end position="36"/>
    </location>
</feature>
<comment type="caution">
    <text evidence="3">The sequence shown here is derived from an EMBL/GenBank/DDBJ whole genome shotgun (WGS) entry which is preliminary data.</text>
</comment>
<reference evidence="3" key="1">
    <citation type="submission" date="2021-01" db="EMBL/GenBank/DDBJ databases">
        <title>Whole genome shotgun sequence of Planosporangium mesophilum NBRC 109066.</title>
        <authorList>
            <person name="Komaki H."/>
            <person name="Tamura T."/>
        </authorList>
    </citation>
    <scope>NUCLEOTIDE SEQUENCE</scope>
    <source>
        <strain evidence="3">NBRC 109066</strain>
    </source>
</reference>
<keyword evidence="2" id="KW-1133">Transmembrane helix</keyword>
<name>A0A8J3TBE6_9ACTN</name>
<feature type="transmembrane region" description="Helical" evidence="2">
    <location>
        <begin position="155"/>
        <end position="173"/>
    </location>
</feature>
<accession>A0A8J3TBE6</accession>
<keyword evidence="2" id="KW-0812">Transmembrane</keyword>
<feature type="compositionally biased region" description="Basic and acidic residues" evidence="1">
    <location>
        <begin position="8"/>
        <end position="17"/>
    </location>
</feature>
<evidence type="ECO:0000256" key="2">
    <source>
        <dbReference type="SAM" id="Phobius"/>
    </source>
</evidence>
<evidence type="ECO:0000313" key="4">
    <source>
        <dbReference type="Proteomes" id="UP000599074"/>
    </source>
</evidence>
<dbReference type="Proteomes" id="UP000599074">
    <property type="component" value="Unassembled WGS sequence"/>
</dbReference>
<feature type="compositionally biased region" description="Low complexity" evidence="1">
    <location>
        <begin position="70"/>
        <end position="109"/>
    </location>
</feature>
<dbReference type="EMBL" id="BOON01000012">
    <property type="protein sequence ID" value="GII21794.1"/>
    <property type="molecule type" value="Genomic_DNA"/>
</dbReference>